<accession>A0A6G0VM17</accession>
<dbReference type="EMBL" id="VUJU01016214">
    <property type="protein sequence ID" value="KAF0690621.1"/>
    <property type="molecule type" value="Genomic_DNA"/>
</dbReference>
<evidence type="ECO:0000313" key="1">
    <source>
        <dbReference type="EMBL" id="KAF0690621.1"/>
    </source>
</evidence>
<gene>
    <name evidence="1" type="ORF">FWK35_00035182</name>
</gene>
<proteinExistence type="predicted"/>
<dbReference type="Proteomes" id="UP000478052">
    <property type="component" value="Unassembled WGS sequence"/>
</dbReference>
<reference evidence="1 2" key="1">
    <citation type="submission" date="2019-08" db="EMBL/GenBank/DDBJ databases">
        <title>Whole genome of Aphis craccivora.</title>
        <authorList>
            <person name="Voronova N.V."/>
            <person name="Shulinski R.S."/>
            <person name="Bandarenka Y.V."/>
            <person name="Zhorov D.G."/>
            <person name="Warner D."/>
        </authorList>
    </citation>
    <scope>NUCLEOTIDE SEQUENCE [LARGE SCALE GENOMIC DNA]</scope>
    <source>
        <strain evidence="1">180601</strain>
        <tissue evidence="1">Whole Body</tissue>
    </source>
</reference>
<dbReference type="OrthoDB" id="6630431at2759"/>
<dbReference type="AlphaFoldDB" id="A0A6G0VM17"/>
<protein>
    <submittedName>
        <fullName evidence="1">Uncharacterized protein</fullName>
    </submittedName>
</protein>
<name>A0A6G0VM17_APHCR</name>
<sequence>MFWNKIINRGGLKQPSADLVKLCKIAEKIFKHYESNISKIPNLINYLIIKATSSIDINTIFIPLSDHILNQAPMNNHLLQLLHLIFKTYFTIRIHHYTKLISQPKERIRSYLTKTIHFKNQ</sequence>
<evidence type="ECO:0000313" key="2">
    <source>
        <dbReference type="Proteomes" id="UP000478052"/>
    </source>
</evidence>
<comment type="caution">
    <text evidence="1">The sequence shown here is derived from an EMBL/GenBank/DDBJ whole genome shotgun (WGS) entry which is preliminary data.</text>
</comment>
<keyword evidence="2" id="KW-1185">Reference proteome</keyword>
<organism evidence="1 2">
    <name type="scientific">Aphis craccivora</name>
    <name type="common">Cowpea aphid</name>
    <dbReference type="NCBI Taxonomy" id="307492"/>
    <lineage>
        <taxon>Eukaryota</taxon>
        <taxon>Metazoa</taxon>
        <taxon>Ecdysozoa</taxon>
        <taxon>Arthropoda</taxon>
        <taxon>Hexapoda</taxon>
        <taxon>Insecta</taxon>
        <taxon>Pterygota</taxon>
        <taxon>Neoptera</taxon>
        <taxon>Paraneoptera</taxon>
        <taxon>Hemiptera</taxon>
        <taxon>Sternorrhyncha</taxon>
        <taxon>Aphidomorpha</taxon>
        <taxon>Aphidoidea</taxon>
        <taxon>Aphididae</taxon>
        <taxon>Aphidini</taxon>
        <taxon>Aphis</taxon>
        <taxon>Aphis</taxon>
    </lineage>
</organism>